<gene>
    <name evidence="1" type="ORF">ICEValE0601_101</name>
    <name evidence="2" type="ORF">ICEValHN492_101</name>
</gene>
<dbReference type="EMBL" id="KT072768">
    <property type="protein sequence ID" value="ALF34888.1"/>
    <property type="molecule type" value="Genomic_DNA"/>
</dbReference>
<dbReference type="EMBL" id="KT072769">
    <property type="protein sequence ID" value="ALF35002.1"/>
    <property type="molecule type" value="Genomic_DNA"/>
</dbReference>
<protein>
    <submittedName>
        <fullName evidence="1">Uncharacterized protein</fullName>
    </submittedName>
</protein>
<organism evidence="1">
    <name type="scientific">Vibrio alginolyticus</name>
    <dbReference type="NCBI Taxonomy" id="663"/>
    <lineage>
        <taxon>Bacteria</taxon>
        <taxon>Pseudomonadati</taxon>
        <taxon>Pseudomonadota</taxon>
        <taxon>Gammaproteobacteria</taxon>
        <taxon>Vibrionales</taxon>
        <taxon>Vibrionaceae</taxon>
        <taxon>Vibrio</taxon>
    </lineage>
</organism>
<accession>A0A0N6WZJ1</accession>
<dbReference type="AlphaFoldDB" id="A0A0N6WZJ1"/>
<name>A0A0N6WZJ1_VIBAL</name>
<evidence type="ECO:0000313" key="2">
    <source>
        <dbReference type="EMBL" id="ALF35002.1"/>
    </source>
</evidence>
<reference evidence="1" key="1">
    <citation type="journal article" date="2016" name="BMC Microbiol.">
        <title>Comparative genomic analysis of six new-found integrative conjugative elements (ICEs) in Vibrio alginolyticus.</title>
        <authorList>
            <person name="Luo P."/>
            <person name="He X."/>
            <person name="Wang Y."/>
            <person name="Liu Q."/>
            <person name="Hu C."/>
        </authorList>
    </citation>
    <scope>NUCLEOTIDE SEQUENCE</scope>
    <source>
        <strain evidence="1">E0601</strain>
        <strain evidence="2">HN492</strain>
    </source>
</reference>
<evidence type="ECO:0000313" key="1">
    <source>
        <dbReference type="EMBL" id="ALF34888.1"/>
    </source>
</evidence>
<sequence>MSPFPVKGNRLLSGPLATNALELQSRLGNFPQTQLIRSKR</sequence>
<proteinExistence type="predicted"/>